<evidence type="ECO:0000256" key="5">
    <source>
        <dbReference type="SAM" id="MobiDB-lite"/>
    </source>
</evidence>
<feature type="compositionally biased region" description="Polar residues" evidence="5">
    <location>
        <begin position="1"/>
        <end position="13"/>
    </location>
</feature>
<dbReference type="Proteomes" id="UP000053477">
    <property type="component" value="Unassembled WGS sequence"/>
</dbReference>
<keyword evidence="2 4" id="KW-0863">Zinc-finger</keyword>
<protein>
    <recommendedName>
        <fullName evidence="6">MYND-type domain-containing protein</fullName>
    </recommendedName>
</protein>
<gene>
    <name evidence="7" type="ORF">SCHPADRAFT_997074</name>
</gene>
<reference evidence="7 8" key="1">
    <citation type="submission" date="2015-04" db="EMBL/GenBank/DDBJ databases">
        <title>Complete genome sequence of Schizopora paradoxa KUC8140, a cosmopolitan wood degrader in East Asia.</title>
        <authorList>
            <consortium name="DOE Joint Genome Institute"/>
            <person name="Min B."/>
            <person name="Park H."/>
            <person name="Jang Y."/>
            <person name="Kim J.-J."/>
            <person name="Kim K.H."/>
            <person name="Pangilinan J."/>
            <person name="Lipzen A."/>
            <person name="Riley R."/>
            <person name="Grigoriev I.V."/>
            <person name="Spatafora J.W."/>
            <person name="Choi I.-G."/>
        </authorList>
    </citation>
    <scope>NUCLEOTIDE SEQUENCE [LARGE SCALE GENOMIC DNA]</scope>
    <source>
        <strain evidence="7 8">KUC8140</strain>
    </source>
</reference>
<name>A0A0H2RP47_9AGAM</name>
<dbReference type="GO" id="GO:0008270">
    <property type="term" value="F:zinc ion binding"/>
    <property type="evidence" value="ECO:0007669"/>
    <property type="project" value="UniProtKB-KW"/>
</dbReference>
<evidence type="ECO:0000256" key="3">
    <source>
        <dbReference type="ARBA" id="ARBA00022833"/>
    </source>
</evidence>
<evidence type="ECO:0000259" key="6">
    <source>
        <dbReference type="PROSITE" id="PS50865"/>
    </source>
</evidence>
<feature type="region of interest" description="Disordered" evidence="5">
    <location>
        <begin position="1"/>
        <end position="20"/>
    </location>
</feature>
<evidence type="ECO:0000256" key="1">
    <source>
        <dbReference type="ARBA" id="ARBA00022723"/>
    </source>
</evidence>
<dbReference type="AlphaFoldDB" id="A0A0H2RP47"/>
<keyword evidence="1" id="KW-0479">Metal-binding</keyword>
<dbReference type="OrthoDB" id="3040823at2759"/>
<keyword evidence="8" id="KW-1185">Reference proteome</keyword>
<dbReference type="InterPro" id="IPR002893">
    <property type="entry name" value="Znf_MYND"/>
</dbReference>
<evidence type="ECO:0000313" key="8">
    <source>
        <dbReference type="Proteomes" id="UP000053477"/>
    </source>
</evidence>
<evidence type="ECO:0000256" key="4">
    <source>
        <dbReference type="PROSITE-ProRule" id="PRU00134"/>
    </source>
</evidence>
<sequence>MGTNRNAQTSMPTRNPAGRGDGIITEKVIAAARKGSIVDLALISTTFEKSREAVSVPAVEALLCQLKADAIPKLENTRLSSNSNRFFDPKFKRQMAAITGIAALTLHLGGTGVRGLPPLLKSSWPNVFPWMQFFFGCPSDEKSYEIRGHEVPASLVLLGTFSTFLAIQDVVGSKLVQQTPGAARLATQLWIREALDPMRWFVRPNNYVKDVSLVLIYVLGDKPSIKVLDEVVEGADAEGDGLSQRLPKLVQKYLEYALNTEGELNNITEILDILVILTNTPHSHPLKEAFFSHGMVPFMVKYLASLGAKLPSSRSPGIASPLDTMFVHGFRYICLSFYESSGVRLILKAIEAGFLETFVAWSTSFPYFTAKDQGTVVGIFLDSFILQTIYLPVLFATEDAIKRIEAKNTTRGLFQRSTKDAQNKWSTLVEIIKKRARLSEVLLAYQDVVHPLSHFVCENCSESFNISNRKTCAACGYVDYCSKTCQIQSWKEGGHREQCKLLRGDGKVLSYKDTANGSWNSASRKQVDRFICDLARFEALENIDNLRVMARKQLPDVHIEDVGVELEKLEKKASPKRKSTPFHLTRENIAGSGYGGRRKIQFNLTSSLGGGKRTTFAVTQ</sequence>
<dbReference type="EMBL" id="KQ085954">
    <property type="protein sequence ID" value="KLO13750.1"/>
    <property type="molecule type" value="Genomic_DNA"/>
</dbReference>
<organism evidence="7 8">
    <name type="scientific">Schizopora paradoxa</name>
    <dbReference type="NCBI Taxonomy" id="27342"/>
    <lineage>
        <taxon>Eukaryota</taxon>
        <taxon>Fungi</taxon>
        <taxon>Dikarya</taxon>
        <taxon>Basidiomycota</taxon>
        <taxon>Agaricomycotina</taxon>
        <taxon>Agaricomycetes</taxon>
        <taxon>Hymenochaetales</taxon>
        <taxon>Schizoporaceae</taxon>
        <taxon>Schizopora</taxon>
    </lineage>
</organism>
<accession>A0A0H2RP47</accession>
<dbReference type="SUPFAM" id="SSF144232">
    <property type="entry name" value="HIT/MYND zinc finger-like"/>
    <property type="match status" value="1"/>
</dbReference>
<evidence type="ECO:0000313" key="7">
    <source>
        <dbReference type="EMBL" id="KLO13750.1"/>
    </source>
</evidence>
<keyword evidence="3" id="KW-0862">Zinc</keyword>
<dbReference type="Gene3D" id="6.10.140.2220">
    <property type="match status" value="1"/>
</dbReference>
<dbReference type="InParanoid" id="A0A0H2RP47"/>
<dbReference type="CDD" id="cd00065">
    <property type="entry name" value="FYVE_like_SF"/>
    <property type="match status" value="1"/>
</dbReference>
<dbReference type="Pfam" id="PF01753">
    <property type="entry name" value="zf-MYND"/>
    <property type="match status" value="1"/>
</dbReference>
<evidence type="ECO:0000256" key="2">
    <source>
        <dbReference type="ARBA" id="ARBA00022771"/>
    </source>
</evidence>
<feature type="domain" description="MYND-type" evidence="6">
    <location>
        <begin position="457"/>
        <end position="499"/>
    </location>
</feature>
<dbReference type="PROSITE" id="PS50865">
    <property type="entry name" value="ZF_MYND_2"/>
    <property type="match status" value="1"/>
</dbReference>
<proteinExistence type="predicted"/>